<sequence>MNFFVIITVIITLLSVISVSRSMPYTASDIDEYNQEHEADDLHVAEQLVFRPLFAYRALKERRGSRRRSR</sequence>
<name>A0AA38I9F9_9CUCU</name>
<proteinExistence type="predicted"/>
<comment type="caution">
    <text evidence="2">The sequence shown here is derived from an EMBL/GenBank/DDBJ whole genome shotgun (WGS) entry which is preliminary data.</text>
</comment>
<keyword evidence="1" id="KW-0732">Signal</keyword>
<reference evidence="2" key="1">
    <citation type="journal article" date="2023" name="G3 (Bethesda)">
        <title>Whole genome assemblies of Zophobas morio and Tenebrio molitor.</title>
        <authorList>
            <person name="Kaur S."/>
            <person name="Stinson S.A."/>
            <person name="diCenzo G.C."/>
        </authorList>
    </citation>
    <scope>NUCLEOTIDE SEQUENCE</scope>
    <source>
        <strain evidence="2">QUZm001</strain>
    </source>
</reference>
<feature type="chain" id="PRO_5041367745" evidence="1">
    <location>
        <begin position="23"/>
        <end position="70"/>
    </location>
</feature>
<organism evidence="2 3">
    <name type="scientific">Zophobas morio</name>
    <dbReference type="NCBI Taxonomy" id="2755281"/>
    <lineage>
        <taxon>Eukaryota</taxon>
        <taxon>Metazoa</taxon>
        <taxon>Ecdysozoa</taxon>
        <taxon>Arthropoda</taxon>
        <taxon>Hexapoda</taxon>
        <taxon>Insecta</taxon>
        <taxon>Pterygota</taxon>
        <taxon>Neoptera</taxon>
        <taxon>Endopterygota</taxon>
        <taxon>Coleoptera</taxon>
        <taxon>Polyphaga</taxon>
        <taxon>Cucujiformia</taxon>
        <taxon>Tenebrionidae</taxon>
        <taxon>Zophobas</taxon>
    </lineage>
</organism>
<feature type="signal peptide" evidence="1">
    <location>
        <begin position="1"/>
        <end position="22"/>
    </location>
</feature>
<accession>A0AA38I9F9</accession>
<keyword evidence="3" id="KW-1185">Reference proteome</keyword>
<gene>
    <name evidence="2" type="ORF">Zmor_021449</name>
</gene>
<dbReference type="Proteomes" id="UP001168821">
    <property type="component" value="Unassembled WGS sequence"/>
</dbReference>
<dbReference type="AlphaFoldDB" id="A0AA38I9F9"/>
<evidence type="ECO:0000256" key="1">
    <source>
        <dbReference type="SAM" id="SignalP"/>
    </source>
</evidence>
<evidence type="ECO:0000313" key="3">
    <source>
        <dbReference type="Proteomes" id="UP001168821"/>
    </source>
</evidence>
<dbReference type="EMBL" id="JALNTZ010000006">
    <property type="protein sequence ID" value="KAJ3649724.1"/>
    <property type="molecule type" value="Genomic_DNA"/>
</dbReference>
<evidence type="ECO:0000313" key="2">
    <source>
        <dbReference type="EMBL" id="KAJ3649724.1"/>
    </source>
</evidence>
<protein>
    <submittedName>
        <fullName evidence="2">Uncharacterized protein</fullName>
    </submittedName>
</protein>